<protein>
    <recommendedName>
        <fullName evidence="1">4Fe-4S ferredoxin-type domain-containing protein</fullName>
    </recommendedName>
</protein>
<dbReference type="KEGG" id="scy:SCATT_p11120"/>
<accession>G8XEF1</accession>
<dbReference type="InterPro" id="IPR017896">
    <property type="entry name" value="4Fe4S_Fe-S-bd"/>
</dbReference>
<organism evidence="2 3">
    <name type="scientific">Streptantibioticus cattleyicolor (strain ATCC 35852 / DSM 46488 / JCM 4925 / NBRC 14057 / NRRL 8057)</name>
    <name type="common">Streptomyces cattleya</name>
    <dbReference type="NCBI Taxonomy" id="1003195"/>
    <lineage>
        <taxon>Bacteria</taxon>
        <taxon>Bacillati</taxon>
        <taxon>Actinomycetota</taxon>
        <taxon>Actinomycetes</taxon>
        <taxon>Kitasatosporales</taxon>
        <taxon>Streptomycetaceae</taxon>
        <taxon>Streptantibioticus</taxon>
    </lineage>
</organism>
<proteinExistence type="predicted"/>
<keyword evidence="2" id="KW-0614">Plasmid</keyword>
<dbReference type="SUPFAM" id="SSF54862">
    <property type="entry name" value="4Fe-4S ferredoxins"/>
    <property type="match status" value="1"/>
</dbReference>
<dbReference type="PROSITE" id="PS51379">
    <property type="entry name" value="4FE4S_FER_2"/>
    <property type="match status" value="1"/>
</dbReference>
<dbReference type="Proteomes" id="UP000007842">
    <property type="component" value="Plasmid pSCATT"/>
</dbReference>
<evidence type="ECO:0000313" key="2">
    <source>
        <dbReference type="EMBL" id="AEW99305.1"/>
    </source>
</evidence>
<gene>
    <name evidence="2" type="ordered locus">SCATT_p11120</name>
</gene>
<feature type="domain" description="4Fe-4S ferredoxin-type" evidence="1">
    <location>
        <begin position="3"/>
        <end position="31"/>
    </location>
</feature>
<dbReference type="KEGG" id="sct:SCAT_p0630"/>
<dbReference type="Pfam" id="PF13459">
    <property type="entry name" value="Fer4_15"/>
    <property type="match status" value="1"/>
</dbReference>
<evidence type="ECO:0000313" key="3">
    <source>
        <dbReference type="Proteomes" id="UP000007842"/>
    </source>
</evidence>
<name>F8JMR0_STREN</name>
<sequence>MGLRVEIDREACLSSGRCVEAEPAAFRFDGEELAEAAAGADRVPRERLAVVARGCPAAAIRLVDDDRT</sequence>
<keyword evidence="3" id="KW-1185">Reference proteome</keyword>
<geneLocation type="plasmid" evidence="2 3">
    <name>pSCATT</name>
</geneLocation>
<dbReference type="PATRIC" id="fig|1003195.11.peg.609"/>
<accession>F8JMR0</accession>
<evidence type="ECO:0000259" key="1">
    <source>
        <dbReference type="PROSITE" id="PS51379"/>
    </source>
</evidence>
<dbReference type="Gene3D" id="3.30.70.20">
    <property type="match status" value="1"/>
</dbReference>
<reference evidence="3" key="1">
    <citation type="submission" date="2011-12" db="EMBL/GenBank/DDBJ databases">
        <title>Complete genome sequence of Streptomyces cattleya strain DSM 46488.</title>
        <authorList>
            <person name="Ou H.-Y."/>
            <person name="Li P."/>
            <person name="Zhao C."/>
            <person name="O'Hagan D."/>
            <person name="Deng Z."/>
        </authorList>
    </citation>
    <scope>NUCLEOTIDE SEQUENCE [LARGE SCALE GENOMIC DNA]</scope>
    <source>
        <strain evidence="3">ATCC 35852 / DSM 46488 / JCM 4925 / NBRC 14057 / NRRL 8057</strain>
        <plasmid evidence="3">Plasmid pSCATT</plasmid>
    </source>
</reference>
<dbReference type="EMBL" id="CP003229">
    <property type="protein sequence ID" value="AEW99305.1"/>
    <property type="molecule type" value="Genomic_DNA"/>
</dbReference>
<dbReference type="RefSeq" id="WP_014151085.1">
    <property type="nucleotide sequence ID" value="NC_016113.1"/>
</dbReference>
<dbReference type="HOGENOM" id="CLU_139698_6_3_11"/>
<dbReference type="AlphaFoldDB" id="F8JMR0"/>